<dbReference type="AlphaFoldDB" id="A0A7W4NNU2"/>
<dbReference type="InterPro" id="IPR002123">
    <property type="entry name" value="Plipid/glycerol_acylTrfase"/>
</dbReference>
<evidence type="ECO:0000259" key="1">
    <source>
        <dbReference type="SMART" id="SM00563"/>
    </source>
</evidence>
<dbReference type="Proteomes" id="UP000550787">
    <property type="component" value="Unassembled WGS sequence"/>
</dbReference>
<dbReference type="RefSeq" id="WP_183116373.1">
    <property type="nucleotide sequence ID" value="NZ_JABEQG010000041.1"/>
</dbReference>
<gene>
    <name evidence="2" type="ORF">HLH33_15820</name>
</gene>
<name>A0A7W4NNU2_GLUDI</name>
<evidence type="ECO:0000313" key="2">
    <source>
        <dbReference type="EMBL" id="MBB2157755.1"/>
    </source>
</evidence>
<dbReference type="GO" id="GO:0016746">
    <property type="term" value="F:acyltransferase activity"/>
    <property type="evidence" value="ECO:0007669"/>
    <property type="project" value="InterPro"/>
</dbReference>
<proteinExistence type="predicted"/>
<sequence>MIRALRRQFDAVRLSGGIPMEACAGRPVIVCANHPSWWDPAMYFLLGSLFPAYRRGFGPMDAASLARYPLLERAGLFGVDARDPRSIGRFLRTGKAILADPRSMLWIAAQGRFSDARQRPVALRPGVAHLACLTENPVVLPLALEYVFWNESRPEALARFGEPVFVRASERPKELNARIEVALTQAMDELACEAKSRDPAHFSMLLRGTAGVGGLYDLGRRLRALVKGERFDRRHMMEPRRP</sequence>
<accession>A0A7W4NNU2</accession>
<organism evidence="2 3">
    <name type="scientific">Gluconacetobacter diazotrophicus</name>
    <name type="common">Acetobacter diazotrophicus</name>
    <dbReference type="NCBI Taxonomy" id="33996"/>
    <lineage>
        <taxon>Bacteria</taxon>
        <taxon>Pseudomonadati</taxon>
        <taxon>Pseudomonadota</taxon>
        <taxon>Alphaproteobacteria</taxon>
        <taxon>Acetobacterales</taxon>
        <taxon>Acetobacteraceae</taxon>
        <taxon>Gluconacetobacter</taxon>
    </lineage>
</organism>
<reference evidence="2 3" key="1">
    <citation type="submission" date="2020-04" db="EMBL/GenBank/DDBJ databases">
        <title>Description of novel Gluconacetobacter.</title>
        <authorList>
            <person name="Sombolestani A."/>
        </authorList>
    </citation>
    <scope>NUCLEOTIDE SEQUENCE [LARGE SCALE GENOMIC DNA]</scope>
    <source>
        <strain evidence="2 3">LMG 7603</strain>
    </source>
</reference>
<evidence type="ECO:0000313" key="3">
    <source>
        <dbReference type="Proteomes" id="UP000550787"/>
    </source>
</evidence>
<protein>
    <recommendedName>
        <fullName evidence="1">Phospholipid/glycerol acyltransferase domain-containing protein</fullName>
    </recommendedName>
</protein>
<dbReference type="EMBL" id="JABEQG010000041">
    <property type="protein sequence ID" value="MBB2157755.1"/>
    <property type="molecule type" value="Genomic_DNA"/>
</dbReference>
<dbReference type="SMART" id="SM00563">
    <property type="entry name" value="PlsC"/>
    <property type="match status" value="1"/>
</dbReference>
<dbReference type="CDD" id="cd06551">
    <property type="entry name" value="LPLAT"/>
    <property type="match status" value="1"/>
</dbReference>
<dbReference type="SUPFAM" id="SSF69593">
    <property type="entry name" value="Glycerol-3-phosphate (1)-acyltransferase"/>
    <property type="match status" value="1"/>
</dbReference>
<comment type="caution">
    <text evidence="2">The sequence shown here is derived from an EMBL/GenBank/DDBJ whole genome shotgun (WGS) entry which is preliminary data.</text>
</comment>
<feature type="domain" description="Phospholipid/glycerol acyltransferase" evidence="1">
    <location>
        <begin position="28"/>
        <end position="147"/>
    </location>
</feature>